<evidence type="ECO:0000256" key="1">
    <source>
        <dbReference type="SAM" id="Phobius"/>
    </source>
</evidence>
<protein>
    <recommendedName>
        <fullName evidence="4">DUF1574 domain-containing protein</fullName>
    </recommendedName>
</protein>
<evidence type="ECO:0000313" key="2">
    <source>
        <dbReference type="EMBL" id="SHM33752.1"/>
    </source>
</evidence>
<organism evidence="2 3">
    <name type="scientific">Cyclobacterium lianum</name>
    <dbReference type="NCBI Taxonomy" id="388280"/>
    <lineage>
        <taxon>Bacteria</taxon>
        <taxon>Pseudomonadati</taxon>
        <taxon>Bacteroidota</taxon>
        <taxon>Cytophagia</taxon>
        <taxon>Cytophagales</taxon>
        <taxon>Cyclobacteriaceae</taxon>
        <taxon>Cyclobacterium</taxon>
    </lineage>
</organism>
<proteinExistence type="predicted"/>
<keyword evidence="1" id="KW-0812">Transmembrane</keyword>
<dbReference type="InterPro" id="IPR036514">
    <property type="entry name" value="SGNH_hydro_sf"/>
</dbReference>
<dbReference type="Gene3D" id="3.40.50.1110">
    <property type="entry name" value="SGNH hydrolase"/>
    <property type="match status" value="1"/>
</dbReference>
<keyword evidence="3" id="KW-1185">Reference proteome</keyword>
<dbReference type="RefSeq" id="WP_073090111.1">
    <property type="nucleotide sequence ID" value="NZ_FRCY01000001.1"/>
</dbReference>
<evidence type="ECO:0000313" key="3">
    <source>
        <dbReference type="Proteomes" id="UP000184513"/>
    </source>
</evidence>
<dbReference type="AlphaFoldDB" id="A0A1M7HZ04"/>
<dbReference type="OrthoDB" id="1859011at2"/>
<evidence type="ECO:0008006" key="4">
    <source>
        <dbReference type="Google" id="ProtNLM"/>
    </source>
</evidence>
<dbReference type="EMBL" id="FRCY01000001">
    <property type="protein sequence ID" value="SHM33752.1"/>
    <property type="molecule type" value="Genomic_DNA"/>
</dbReference>
<feature type="transmembrane region" description="Helical" evidence="1">
    <location>
        <begin position="5"/>
        <end position="25"/>
    </location>
</feature>
<sequence>MKRFIINGAIFSIPFGIYCLLIALIDPFNYLNHSQFFSQKEKEAIVQDIEPHLFKMIAFQNKPKKNWVIGDSRTNGLYEVMDKNSWSNLAYGGASLKEMIQSFWWASSLSTPDTVLMGINLSLYNKYNKRFWVEETISRKSNYFSYAFNNYTFKAAFKLALPEKQLSDTAYRDDEADAKKYFWQQKLKGVDKFYGKMAYPDEYFSQLTEISAYCQRRDIKLIFWIPPIHEDYQQLVDQYDLDEYNDRFLKDLRRLGDVFDFNENSSLTKDKDNFRDPVHFTTEIARKIEKEIRSYSPKNAVLYREFSPGISSY</sequence>
<gene>
    <name evidence="2" type="ORF">SAMN04488057_101121</name>
</gene>
<keyword evidence="1" id="KW-0472">Membrane</keyword>
<dbReference type="SUPFAM" id="SSF52266">
    <property type="entry name" value="SGNH hydrolase"/>
    <property type="match status" value="1"/>
</dbReference>
<accession>A0A1M7HZ04</accession>
<name>A0A1M7HZ04_9BACT</name>
<dbReference type="Proteomes" id="UP000184513">
    <property type="component" value="Unassembled WGS sequence"/>
</dbReference>
<dbReference type="STRING" id="388280.SAMN04488057_101121"/>
<dbReference type="GO" id="GO:0016788">
    <property type="term" value="F:hydrolase activity, acting on ester bonds"/>
    <property type="evidence" value="ECO:0007669"/>
    <property type="project" value="UniProtKB-ARBA"/>
</dbReference>
<reference evidence="2 3" key="1">
    <citation type="submission" date="2016-11" db="EMBL/GenBank/DDBJ databases">
        <authorList>
            <person name="Jaros S."/>
            <person name="Januszkiewicz K."/>
            <person name="Wedrychowicz H."/>
        </authorList>
    </citation>
    <scope>NUCLEOTIDE SEQUENCE [LARGE SCALE GENOMIC DNA]</scope>
    <source>
        <strain evidence="2 3">CGMCC 1.6102</strain>
    </source>
</reference>
<keyword evidence="1" id="KW-1133">Transmembrane helix</keyword>